<feature type="chain" id="PRO_5032979852" evidence="1">
    <location>
        <begin position="23"/>
        <end position="159"/>
    </location>
</feature>
<dbReference type="Proteomes" id="UP000574067">
    <property type="component" value="Unassembled WGS sequence"/>
</dbReference>
<dbReference type="RefSeq" id="WP_169162024.1">
    <property type="nucleotide sequence ID" value="NZ_JABBFW010000015.1"/>
</dbReference>
<dbReference type="InterPro" id="IPR032710">
    <property type="entry name" value="NTF2-like_dom_sf"/>
</dbReference>
<feature type="signal peptide" evidence="1">
    <location>
        <begin position="1"/>
        <end position="22"/>
    </location>
</feature>
<dbReference type="InterPro" id="IPR037401">
    <property type="entry name" value="SnoaL-like"/>
</dbReference>
<reference evidence="3 4" key="1">
    <citation type="submission" date="2020-04" db="EMBL/GenBank/DDBJ databases">
        <title>Azohydromonas sp. isolated from soil.</title>
        <authorList>
            <person name="Dahal R.H."/>
        </authorList>
    </citation>
    <scope>NUCLEOTIDE SEQUENCE [LARGE SCALE GENOMIC DNA]</scope>
    <source>
        <strain evidence="3 4">G-1-1-14</strain>
    </source>
</reference>
<dbReference type="Gene3D" id="3.10.450.50">
    <property type="match status" value="1"/>
</dbReference>
<proteinExistence type="predicted"/>
<protein>
    <submittedName>
        <fullName evidence="3">Nuclear transport factor 2 family protein</fullName>
    </submittedName>
</protein>
<organism evidence="3 4">
    <name type="scientific">Azohydromonas caseinilytica</name>
    <dbReference type="NCBI Taxonomy" id="2728836"/>
    <lineage>
        <taxon>Bacteria</taxon>
        <taxon>Pseudomonadati</taxon>
        <taxon>Pseudomonadota</taxon>
        <taxon>Betaproteobacteria</taxon>
        <taxon>Burkholderiales</taxon>
        <taxon>Sphaerotilaceae</taxon>
        <taxon>Azohydromonas</taxon>
    </lineage>
</organism>
<name>A0A848FCR2_9BURK</name>
<dbReference type="EMBL" id="JABBFW010000015">
    <property type="protein sequence ID" value="NML17118.1"/>
    <property type="molecule type" value="Genomic_DNA"/>
</dbReference>
<dbReference type="AlphaFoldDB" id="A0A848FCR2"/>
<keyword evidence="4" id="KW-1185">Reference proteome</keyword>
<sequence>MKFSTALLLACGLFAGGTAAQVADVEQLPQLYIEAYRNGDADRIASLFAPDASFIPLLALPRLQGRDAIRAYYRRSITNSRSRNITPTNQLVQAYGDVVVRSADIRIDQELLDGRQVATLARVSFVYRREPQGWLIVHHHQSVQPATPAAAASAPVPRP</sequence>
<keyword evidence="1" id="KW-0732">Signal</keyword>
<dbReference type="Pfam" id="PF13474">
    <property type="entry name" value="SnoaL_3"/>
    <property type="match status" value="1"/>
</dbReference>
<feature type="domain" description="SnoaL-like" evidence="2">
    <location>
        <begin position="25"/>
        <end position="143"/>
    </location>
</feature>
<dbReference type="NCBIfam" id="TIGR02246">
    <property type="entry name" value="SgcJ/EcaC family oxidoreductase"/>
    <property type="match status" value="1"/>
</dbReference>
<evidence type="ECO:0000313" key="4">
    <source>
        <dbReference type="Proteomes" id="UP000574067"/>
    </source>
</evidence>
<comment type="caution">
    <text evidence="3">The sequence shown here is derived from an EMBL/GenBank/DDBJ whole genome shotgun (WGS) entry which is preliminary data.</text>
</comment>
<dbReference type="InterPro" id="IPR011944">
    <property type="entry name" value="Steroid_delta5-4_isomerase"/>
</dbReference>
<gene>
    <name evidence="3" type="ORF">HHL10_19265</name>
</gene>
<evidence type="ECO:0000313" key="3">
    <source>
        <dbReference type="EMBL" id="NML17118.1"/>
    </source>
</evidence>
<accession>A0A848FCR2</accession>
<dbReference type="SUPFAM" id="SSF54427">
    <property type="entry name" value="NTF2-like"/>
    <property type="match status" value="1"/>
</dbReference>
<evidence type="ECO:0000256" key="1">
    <source>
        <dbReference type="SAM" id="SignalP"/>
    </source>
</evidence>
<evidence type="ECO:0000259" key="2">
    <source>
        <dbReference type="Pfam" id="PF13474"/>
    </source>
</evidence>